<protein>
    <submittedName>
        <fullName evidence="2">Uncharacterized protein</fullName>
    </submittedName>
</protein>
<dbReference type="Proteomes" id="UP000574761">
    <property type="component" value="Unassembled WGS sequence"/>
</dbReference>
<evidence type="ECO:0000313" key="3">
    <source>
        <dbReference type="Proteomes" id="UP000574761"/>
    </source>
</evidence>
<organism evidence="2 3">
    <name type="scientific">Mycoplana azooxidifex</name>
    <dbReference type="NCBI Taxonomy" id="1636188"/>
    <lineage>
        <taxon>Bacteria</taxon>
        <taxon>Pseudomonadati</taxon>
        <taxon>Pseudomonadota</taxon>
        <taxon>Alphaproteobacteria</taxon>
        <taxon>Hyphomicrobiales</taxon>
        <taxon>Rhizobiaceae</taxon>
        <taxon>Mycoplana</taxon>
    </lineage>
</organism>
<evidence type="ECO:0000256" key="1">
    <source>
        <dbReference type="SAM" id="MobiDB-lite"/>
    </source>
</evidence>
<dbReference type="EMBL" id="JACIEE010000017">
    <property type="protein sequence ID" value="MBB3980206.1"/>
    <property type="molecule type" value="Genomic_DNA"/>
</dbReference>
<sequence>MGSIIIAGQEVPVVRLDELPIIDPASGNSIPIIADGAAAQSALAVILGLITKAHLAGKLLAEDIPFDPDAADILTMLTAQGAIDELAIMVIKRLRFDAAQSLTIGQKNQAKDNLTVGYAQRSSPILFTVGGTYTPTAGCRAVIIEVQAAGGSGAGSSNSGGAASCGAGGGGGGYATKFITNPVTATVPVFDPRRPDGRNLQRTGRQDRRLARPHIGAGAST</sequence>
<name>A0A7W6GLI8_9HYPH</name>
<feature type="region of interest" description="Disordered" evidence="1">
    <location>
        <begin position="187"/>
        <end position="221"/>
    </location>
</feature>
<dbReference type="AlphaFoldDB" id="A0A7W6GLI8"/>
<accession>A0A7W6GLI8</accession>
<feature type="compositionally biased region" description="Basic and acidic residues" evidence="1">
    <location>
        <begin position="191"/>
        <end position="210"/>
    </location>
</feature>
<gene>
    <name evidence="2" type="ORF">GGQ64_005459</name>
</gene>
<keyword evidence="3" id="KW-1185">Reference proteome</keyword>
<comment type="caution">
    <text evidence="2">The sequence shown here is derived from an EMBL/GenBank/DDBJ whole genome shotgun (WGS) entry which is preliminary data.</text>
</comment>
<evidence type="ECO:0000313" key="2">
    <source>
        <dbReference type="EMBL" id="MBB3980206.1"/>
    </source>
</evidence>
<reference evidence="2 3" key="1">
    <citation type="submission" date="2020-08" db="EMBL/GenBank/DDBJ databases">
        <title>Genomic Encyclopedia of Type Strains, Phase IV (KMG-IV): sequencing the most valuable type-strain genomes for metagenomic binning, comparative biology and taxonomic classification.</title>
        <authorList>
            <person name="Goeker M."/>
        </authorList>
    </citation>
    <scope>NUCLEOTIDE SEQUENCE [LARGE SCALE GENOMIC DNA]</scope>
    <source>
        <strain evidence="2 3">DSM 100211</strain>
    </source>
</reference>
<proteinExistence type="predicted"/>